<feature type="transmembrane region" description="Helical" evidence="1">
    <location>
        <begin position="333"/>
        <end position="356"/>
    </location>
</feature>
<organism evidence="2 3">
    <name type="scientific">Acanthosepion pharaonis</name>
    <name type="common">Pharaoh cuttlefish</name>
    <name type="synonym">Sepia pharaonis</name>
    <dbReference type="NCBI Taxonomy" id="158019"/>
    <lineage>
        <taxon>Eukaryota</taxon>
        <taxon>Metazoa</taxon>
        <taxon>Spiralia</taxon>
        <taxon>Lophotrochozoa</taxon>
        <taxon>Mollusca</taxon>
        <taxon>Cephalopoda</taxon>
        <taxon>Coleoidea</taxon>
        <taxon>Decapodiformes</taxon>
        <taxon>Sepiida</taxon>
        <taxon>Sepiina</taxon>
        <taxon>Sepiidae</taxon>
        <taxon>Acanthosepion</taxon>
    </lineage>
</organism>
<evidence type="ECO:0000256" key="1">
    <source>
        <dbReference type="SAM" id="Phobius"/>
    </source>
</evidence>
<dbReference type="AlphaFoldDB" id="A0A812CPM0"/>
<keyword evidence="1" id="KW-0812">Transmembrane</keyword>
<reference evidence="2" key="1">
    <citation type="submission" date="2021-01" db="EMBL/GenBank/DDBJ databases">
        <authorList>
            <person name="Li R."/>
            <person name="Bekaert M."/>
        </authorList>
    </citation>
    <scope>NUCLEOTIDE SEQUENCE</scope>
    <source>
        <strain evidence="2">Farmed</strain>
    </source>
</reference>
<feature type="transmembrane region" description="Helical" evidence="1">
    <location>
        <begin position="262"/>
        <end position="282"/>
    </location>
</feature>
<feature type="transmembrane region" description="Helical" evidence="1">
    <location>
        <begin position="498"/>
        <end position="517"/>
    </location>
</feature>
<feature type="transmembrane region" description="Helical" evidence="1">
    <location>
        <begin position="406"/>
        <end position="427"/>
    </location>
</feature>
<dbReference type="PANTHER" id="PTHR16189">
    <property type="entry name" value="TRANSMEMBRANE PROTEIN 104-RELATED"/>
    <property type="match status" value="1"/>
</dbReference>
<feature type="transmembrane region" description="Helical" evidence="1">
    <location>
        <begin position="235"/>
        <end position="255"/>
    </location>
</feature>
<feature type="transmembrane region" description="Helical" evidence="1">
    <location>
        <begin position="302"/>
        <end position="321"/>
    </location>
</feature>
<dbReference type="OrthoDB" id="19473at2759"/>
<dbReference type="PANTHER" id="PTHR16189:SF6">
    <property type="entry name" value="AMINO ACID TRANSPORTER TRANSMEMBRANE DOMAIN-CONTAINING PROTEIN"/>
    <property type="match status" value="1"/>
</dbReference>
<keyword evidence="3" id="KW-1185">Reference proteome</keyword>
<gene>
    <name evidence="2" type="ORF">SPHA_39349</name>
</gene>
<dbReference type="EMBL" id="CAHIKZ030001821">
    <property type="protein sequence ID" value="CAE1275252.1"/>
    <property type="molecule type" value="Genomic_DNA"/>
</dbReference>
<feature type="transmembrane region" description="Helical" evidence="1">
    <location>
        <begin position="88"/>
        <end position="111"/>
    </location>
</feature>
<proteinExistence type="predicted"/>
<keyword evidence="1" id="KW-1133">Transmembrane helix</keyword>
<accession>A0A812CPM0</accession>
<evidence type="ECO:0000313" key="3">
    <source>
        <dbReference type="Proteomes" id="UP000597762"/>
    </source>
</evidence>
<comment type="caution">
    <text evidence="2">The sequence shown here is derived from an EMBL/GenBank/DDBJ whole genome shotgun (WGS) entry which is preliminary data.</text>
</comment>
<keyword evidence="1" id="KW-0472">Membrane</keyword>
<sequence length="564" mass="63342">MQGRLLPAAWTVRLGGDAVAVSILGWVPFPHPTLLEPNPRICSIAFINKYLTKLFLHEYCLSSNIFCNNSMHPWNRHFGITSNSGQFWFLPISCGVYNCIFYAGTCFFVYISICSKNQLLVSGAFIFNEILQKAYAIQVKYDKSELLPLNEMMDEDTCDELEGQPENGGPVLAGHVILTEQKGIRSPDLHLLGEMFLCYGIRHVFDIIIVLELMTMCIAYSLAGSEAYGEILGINYIYVIPVFTWCLALLVVFAVNLVQPVVSILTFIKASLFTMAVIVTFFVTSEVQENVKNNFNYIQDSFLMSTVALGGSFLVMPFLFRKIENDASQIQKYRLAVVMALVTCTILNILWCWAVIEIVPQHCTPMIGTNQSSHSPVPCNSLKSAKENGEISTEPLTRIIRHKHPSFLWVAIVVEVFIMISITVSFMTMGTAMHHTICGIVESNLPKCFSSKYTEESKKKVDIGKKCTSSFISLILFGIIFIIAMLNPKGFLDVMEKFTSSALNGVNILIFTMFLTTRNKENSKLKIPLPLPNMVMPFIFLLPLFFGFAIGYDIYFSVMSSLHH</sequence>
<feature type="transmembrane region" description="Helical" evidence="1">
    <location>
        <begin position="538"/>
        <end position="558"/>
    </location>
</feature>
<dbReference type="Proteomes" id="UP000597762">
    <property type="component" value="Unassembled WGS sequence"/>
</dbReference>
<feature type="transmembrane region" description="Helical" evidence="1">
    <location>
        <begin position="204"/>
        <end position="223"/>
    </location>
</feature>
<name>A0A812CPM0_ACAPH</name>
<evidence type="ECO:0000313" key="2">
    <source>
        <dbReference type="EMBL" id="CAE1275252.1"/>
    </source>
</evidence>
<feature type="transmembrane region" description="Helical" evidence="1">
    <location>
        <begin position="467"/>
        <end position="486"/>
    </location>
</feature>
<protein>
    <submittedName>
        <fullName evidence="2">Uncharacterized protein</fullName>
    </submittedName>
</protein>